<organism evidence="3">
    <name type="scientific">marine sediment metagenome</name>
    <dbReference type="NCBI Taxonomy" id="412755"/>
    <lineage>
        <taxon>unclassified sequences</taxon>
        <taxon>metagenomes</taxon>
        <taxon>ecological metagenomes</taxon>
    </lineage>
</organism>
<dbReference type="Gene3D" id="3.40.1160.10">
    <property type="entry name" value="Acetylglutamate kinase-like"/>
    <property type="match status" value="1"/>
</dbReference>
<dbReference type="GO" id="GO:0005829">
    <property type="term" value="C:cytosol"/>
    <property type="evidence" value="ECO:0007669"/>
    <property type="project" value="TreeGrafter"/>
</dbReference>
<dbReference type="GO" id="GO:0009089">
    <property type="term" value="P:lysine biosynthetic process via diaminopimelate"/>
    <property type="evidence" value="ECO:0007669"/>
    <property type="project" value="TreeGrafter"/>
</dbReference>
<name>A0A0F8WJF8_9ZZZZ</name>
<dbReference type="PANTHER" id="PTHR21499:SF59">
    <property type="entry name" value="ASPARTOKINASE"/>
    <property type="match status" value="1"/>
</dbReference>
<protein>
    <recommendedName>
        <fullName evidence="2">Aspartate/glutamate/uridylate kinase domain-containing protein</fullName>
    </recommendedName>
</protein>
<dbReference type="InterPro" id="IPR018042">
    <property type="entry name" value="Aspartate_kinase_CS"/>
</dbReference>
<dbReference type="EMBL" id="LAZR01069114">
    <property type="protein sequence ID" value="KKK48340.1"/>
    <property type="molecule type" value="Genomic_DNA"/>
</dbReference>
<accession>A0A0F8WJF8</accession>
<dbReference type="GO" id="GO:0004072">
    <property type="term" value="F:aspartate kinase activity"/>
    <property type="evidence" value="ECO:0007669"/>
    <property type="project" value="InterPro"/>
</dbReference>
<reference evidence="3" key="1">
    <citation type="journal article" date="2015" name="Nature">
        <title>Complex archaea that bridge the gap between prokaryotes and eukaryotes.</title>
        <authorList>
            <person name="Spang A."/>
            <person name="Saw J.H."/>
            <person name="Jorgensen S.L."/>
            <person name="Zaremba-Niedzwiedzka K."/>
            <person name="Martijn J."/>
            <person name="Lind A.E."/>
            <person name="van Eijk R."/>
            <person name="Schleper C."/>
            <person name="Guy L."/>
            <person name="Ettema T.J."/>
        </authorList>
    </citation>
    <scope>NUCLEOTIDE SEQUENCE</scope>
</reference>
<sequence>MKLVLKYGGTSIATPKNVKDIVKHLSSLKKGNQIVIVCSAISGTTDDLIEISNLIKKERKDKVKQLTNKIIQKHKKFAQQTISKSKVRKQLLTDLNSDFMKLVALVDGMILLWEITPRSLDYLISYGERLSSKIVSAALVDQGMKSEPFTGKQIGIVTDSNFGESKPLLDTTRL</sequence>
<feature type="domain" description="Aspartate/glutamate/uridylate kinase" evidence="2">
    <location>
        <begin position="1"/>
        <end position="156"/>
    </location>
</feature>
<dbReference type="InterPro" id="IPR001048">
    <property type="entry name" value="Asp/Glu/Uridylate_kinase"/>
</dbReference>
<feature type="non-terminal residue" evidence="3">
    <location>
        <position position="174"/>
    </location>
</feature>
<evidence type="ECO:0000256" key="1">
    <source>
        <dbReference type="ARBA" id="ARBA00010122"/>
    </source>
</evidence>
<gene>
    <name evidence="3" type="ORF">LCGC14_3146110</name>
</gene>
<evidence type="ECO:0000259" key="2">
    <source>
        <dbReference type="Pfam" id="PF00696"/>
    </source>
</evidence>
<dbReference type="Pfam" id="PF00696">
    <property type="entry name" value="AA_kinase"/>
    <property type="match status" value="1"/>
</dbReference>
<proteinExistence type="inferred from homology"/>
<comment type="caution">
    <text evidence="3">The sequence shown here is derived from an EMBL/GenBank/DDBJ whole genome shotgun (WGS) entry which is preliminary data.</text>
</comment>
<dbReference type="AlphaFoldDB" id="A0A0F8WJF8"/>
<dbReference type="SUPFAM" id="SSF53633">
    <property type="entry name" value="Carbamate kinase-like"/>
    <property type="match status" value="1"/>
</dbReference>
<evidence type="ECO:0000313" key="3">
    <source>
        <dbReference type="EMBL" id="KKK48340.1"/>
    </source>
</evidence>
<dbReference type="PROSITE" id="PS00324">
    <property type="entry name" value="ASPARTOKINASE"/>
    <property type="match status" value="1"/>
</dbReference>
<dbReference type="GO" id="GO:0009090">
    <property type="term" value="P:homoserine biosynthetic process"/>
    <property type="evidence" value="ECO:0007669"/>
    <property type="project" value="TreeGrafter"/>
</dbReference>
<comment type="similarity">
    <text evidence="1">Belongs to the aspartokinase family.</text>
</comment>
<dbReference type="PANTHER" id="PTHR21499">
    <property type="entry name" value="ASPARTATE KINASE"/>
    <property type="match status" value="1"/>
</dbReference>
<dbReference type="InterPro" id="IPR036393">
    <property type="entry name" value="AceGlu_kinase-like_sf"/>
</dbReference>